<dbReference type="InterPro" id="IPR001650">
    <property type="entry name" value="Helicase_C-like"/>
</dbReference>
<keyword evidence="2" id="KW-0378">Hydrolase</keyword>
<evidence type="ECO:0000256" key="3">
    <source>
        <dbReference type="ARBA" id="ARBA00022806"/>
    </source>
</evidence>
<dbReference type="InterPro" id="IPR050079">
    <property type="entry name" value="DEAD_box_RNA_helicase"/>
</dbReference>
<dbReference type="EMBL" id="BAABCV010000011">
    <property type="protein sequence ID" value="GAA4102646.1"/>
    <property type="molecule type" value="Genomic_DNA"/>
</dbReference>
<name>A0ABP7X1W5_9SPHI</name>
<dbReference type="PANTHER" id="PTHR47959">
    <property type="entry name" value="ATP-DEPENDENT RNA HELICASE RHLE-RELATED"/>
    <property type="match status" value="1"/>
</dbReference>
<keyword evidence="1" id="KW-0547">Nucleotide-binding</keyword>
<dbReference type="RefSeq" id="WP_345106229.1">
    <property type="nucleotide sequence ID" value="NZ_BAABCV010000011.1"/>
</dbReference>
<dbReference type="InterPro" id="IPR027417">
    <property type="entry name" value="P-loop_NTPase"/>
</dbReference>
<dbReference type="GO" id="GO:0004386">
    <property type="term" value="F:helicase activity"/>
    <property type="evidence" value="ECO:0007669"/>
    <property type="project" value="UniProtKB-KW"/>
</dbReference>
<keyword evidence="4" id="KW-0067">ATP-binding</keyword>
<dbReference type="Pfam" id="PF00270">
    <property type="entry name" value="DEAD"/>
    <property type="match status" value="1"/>
</dbReference>
<keyword evidence="10" id="KW-1185">Reference proteome</keyword>
<evidence type="ECO:0000256" key="5">
    <source>
        <dbReference type="ARBA" id="ARBA00038437"/>
    </source>
</evidence>
<dbReference type="Proteomes" id="UP001500841">
    <property type="component" value="Unassembled WGS sequence"/>
</dbReference>
<proteinExistence type="inferred from homology"/>
<dbReference type="Gene3D" id="3.40.50.300">
    <property type="entry name" value="P-loop containing nucleotide triphosphate hydrolases"/>
    <property type="match status" value="2"/>
</dbReference>
<reference evidence="10" key="1">
    <citation type="journal article" date="2019" name="Int. J. Syst. Evol. Microbiol.">
        <title>The Global Catalogue of Microorganisms (GCM) 10K type strain sequencing project: providing services to taxonomists for standard genome sequencing and annotation.</title>
        <authorList>
            <consortium name="The Broad Institute Genomics Platform"/>
            <consortium name="The Broad Institute Genome Sequencing Center for Infectious Disease"/>
            <person name="Wu L."/>
            <person name="Ma J."/>
        </authorList>
    </citation>
    <scope>NUCLEOTIDE SEQUENCE [LARGE SCALE GENOMIC DNA]</scope>
    <source>
        <strain evidence="10">JCM 17085</strain>
    </source>
</reference>
<sequence length="432" mass="48287">MAGFEKIKLSKQLQRSVAEAGYNSPKDIQQKTLNRIIGGQDIIAVGPEGAGKTTTYVLAALNRFNYAPEGVPKVLILVPEKDDVLAVIARFDKLNKNKSISIVGLYVTSGLETQMDALADGADIVVATPDRARAIYLKLGLNLNKMELFIVDDADRMLKKGMQLPIVELANSITKAQRLVFTDVLHTKLEKLIEPFMNNQAIIEVDEFEETGLATHQQLLYNVSNFLTKQNLLNLFLADEEVFTRSAVFINQTATAEKIYQSLHHRLHDSVGYLNPPFFDVNGYKTADEFRADPKARVMLVSTERGDDVDLKGIPFLIHFDIPQDIDTYIKRVTKTNEDDETIALIFATDMDMSLVKKIEQATGNKMEPSALPGDLVIVNEPRSKTEPTKQSTKNNEPETGAAFHEKKPSNNKNYNYSASRKAEMNKKKKHG</sequence>
<feature type="domain" description="Helicase C-terminal" evidence="8">
    <location>
        <begin position="231"/>
        <end position="378"/>
    </location>
</feature>
<accession>A0ABP7X1W5</accession>
<feature type="compositionally biased region" description="Low complexity" evidence="6">
    <location>
        <begin position="411"/>
        <end position="420"/>
    </location>
</feature>
<protein>
    <submittedName>
        <fullName evidence="9">DEAD/DEAH box helicase</fullName>
    </submittedName>
</protein>
<dbReference type="SMART" id="SM00487">
    <property type="entry name" value="DEXDc"/>
    <property type="match status" value="1"/>
</dbReference>
<dbReference type="PROSITE" id="PS51194">
    <property type="entry name" value="HELICASE_CTER"/>
    <property type="match status" value="1"/>
</dbReference>
<evidence type="ECO:0000259" key="8">
    <source>
        <dbReference type="PROSITE" id="PS51194"/>
    </source>
</evidence>
<evidence type="ECO:0000313" key="10">
    <source>
        <dbReference type="Proteomes" id="UP001500841"/>
    </source>
</evidence>
<dbReference type="SUPFAM" id="SSF52540">
    <property type="entry name" value="P-loop containing nucleoside triphosphate hydrolases"/>
    <property type="match status" value="2"/>
</dbReference>
<feature type="region of interest" description="Disordered" evidence="6">
    <location>
        <begin position="366"/>
        <end position="432"/>
    </location>
</feature>
<gene>
    <name evidence="9" type="ORF">GCM10022392_29740</name>
</gene>
<dbReference type="InterPro" id="IPR014001">
    <property type="entry name" value="Helicase_ATP-bd"/>
</dbReference>
<dbReference type="PANTHER" id="PTHR47959:SF1">
    <property type="entry name" value="ATP-DEPENDENT RNA HELICASE DBPA"/>
    <property type="match status" value="1"/>
</dbReference>
<organism evidence="9 10">
    <name type="scientific">Mucilaginibacter panaciglaebae</name>
    <dbReference type="NCBI Taxonomy" id="502331"/>
    <lineage>
        <taxon>Bacteria</taxon>
        <taxon>Pseudomonadati</taxon>
        <taxon>Bacteroidota</taxon>
        <taxon>Sphingobacteriia</taxon>
        <taxon>Sphingobacteriales</taxon>
        <taxon>Sphingobacteriaceae</taxon>
        <taxon>Mucilaginibacter</taxon>
    </lineage>
</organism>
<evidence type="ECO:0000259" key="7">
    <source>
        <dbReference type="PROSITE" id="PS51192"/>
    </source>
</evidence>
<feature type="domain" description="Helicase ATP-binding" evidence="7">
    <location>
        <begin position="33"/>
        <end position="203"/>
    </location>
</feature>
<evidence type="ECO:0000256" key="6">
    <source>
        <dbReference type="SAM" id="MobiDB-lite"/>
    </source>
</evidence>
<evidence type="ECO:0000256" key="1">
    <source>
        <dbReference type="ARBA" id="ARBA00022741"/>
    </source>
</evidence>
<evidence type="ECO:0000256" key="2">
    <source>
        <dbReference type="ARBA" id="ARBA00022801"/>
    </source>
</evidence>
<evidence type="ECO:0000256" key="4">
    <source>
        <dbReference type="ARBA" id="ARBA00022840"/>
    </source>
</evidence>
<dbReference type="PROSITE" id="PS51192">
    <property type="entry name" value="HELICASE_ATP_BIND_1"/>
    <property type="match status" value="1"/>
</dbReference>
<comment type="caution">
    <text evidence="9">The sequence shown here is derived from an EMBL/GenBank/DDBJ whole genome shotgun (WGS) entry which is preliminary data.</text>
</comment>
<evidence type="ECO:0000313" key="9">
    <source>
        <dbReference type="EMBL" id="GAA4102646.1"/>
    </source>
</evidence>
<comment type="similarity">
    <text evidence="5">Belongs to the DEAD box helicase family.</text>
</comment>
<keyword evidence="3 9" id="KW-0347">Helicase</keyword>
<dbReference type="InterPro" id="IPR011545">
    <property type="entry name" value="DEAD/DEAH_box_helicase_dom"/>
</dbReference>